<evidence type="ECO:0000313" key="2">
    <source>
        <dbReference type="Proteomes" id="UP001296104"/>
    </source>
</evidence>
<dbReference type="AlphaFoldDB" id="A0AAI8Z757"/>
<keyword evidence="2" id="KW-1185">Reference proteome</keyword>
<proteinExistence type="predicted"/>
<name>A0AAI8Z757_9PEZI</name>
<comment type="caution">
    <text evidence="1">The sequence shown here is derived from an EMBL/GenBank/DDBJ whole genome shotgun (WGS) entry which is preliminary data.</text>
</comment>
<dbReference type="InterPro" id="IPR046341">
    <property type="entry name" value="SET_dom_sf"/>
</dbReference>
<gene>
    <name evidence="1" type="ORF">LECACI_7A008769</name>
</gene>
<dbReference type="Proteomes" id="UP001296104">
    <property type="component" value="Unassembled WGS sequence"/>
</dbReference>
<reference evidence="1" key="1">
    <citation type="submission" date="2023-11" db="EMBL/GenBank/DDBJ databases">
        <authorList>
            <person name="Alioto T."/>
            <person name="Alioto T."/>
            <person name="Gomez Garrido J."/>
        </authorList>
    </citation>
    <scope>NUCLEOTIDE SEQUENCE</scope>
</reference>
<dbReference type="SUPFAM" id="SSF82199">
    <property type="entry name" value="SET domain"/>
    <property type="match status" value="1"/>
</dbReference>
<organism evidence="1 2">
    <name type="scientific">Lecanosticta acicola</name>
    <dbReference type="NCBI Taxonomy" id="111012"/>
    <lineage>
        <taxon>Eukaryota</taxon>
        <taxon>Fungi</taxon>
        <taxon>Dikarya</taxon>
        <taxon>Ascomycota</taxon>
        <taxon>Pezizomycotina</taxon>
        <taxon>Dothideomycetes</taxon>
        <taxon>Dothideomycetidae</taxon>
        <taxon>Mycosphaerellales</taxon>
        <taxon>Mycosphaerellaceae</taxon>
        <taxon>Lecanosticta</taxon>
    </lineage>
</organism>
<accession>A0AAI8Z757</accession>
<sequence length="183" mass="20519">MAPLFEVRQTDGKGYGVFAKKLIRPNTIIIDEQPIMTAKPTTEQPAVVDASIEAAFKRLSKKDRDRVLELCWTVRFGRPVIQSTTLPQRQNRACEHCTEIVLRFQSISSPFPNLGVLSSSVRQYLGFSAAPCIFVKSPTIFHSIFCWSTSMQKEHPDHSKALSRNADPVYAMLAGPIAQVKRL</sequence>
<dbReference type="EMBL" id="CAVMBE010000089">
    <property type="protein sequence ID" value="CAK4033611.1"/>
    <property type="molecule type" value="Genomic_DNA"/>
</dbReference>
<evidence type="ECO:0000313" key="1">
    <source>
        <dbReference type="EMBL" id="CAK4033611.1"/>
    </source>
</evidence>
<protein>
    <submittedName>
        <fullName evidence="1">Uncharacterized protein</fullName>
    </submittedName>
</protein>